<evidence type="ECO:0000313" key="2">
    <source>
        <dbReference type="EMBL" id="TCW24370.1"/>
    </source>
</evidence>
<comment type="caution">
    <text evidence="2">The sequence shown here is derived from an EMBL/GenBank/DDBJ whole genome shotgun (WGS) entry which is preliminary data.</text>
</comment>
<dbReference type="GO" id="GO:0016787">
    <property type="term" value="F:hydrolase activity"/>
    <property type="evidence" value="ECO:0007669"/>
    <property type="project" value="UniProtKB-KW"/>
</dbReference>
<proteinExistence type="predicted"/>
<organism evidence="2 3">
    <name type="scientific">Dietzia cinnamea</name>
    <dbReference type="NCBI Taxonomy" id="321318"/>
    <lineage>
        <taxon>Bacteria</taxon>
        <taxon>Bacillati</taxon>
        <taxon>Actinomycetota</taxon>
        <taxon>Actinomycetes</taxon>
        <taxon>Mycobacteriales</taxon>
        <taxon>Dietziaceae</taxon>
        <taxon>Dietzia</taxon>
    </lineage>
</organism>
<dbReference type="InterPro" id="IPR029058">
    <property type="entry name" value="AB_hydrolase_fold"/>
</dbReference>
<dbReference type="PANTHER" id="PTHR48098">
    <property type="entry name" value="ENTEROCHELIN ESTERASE-RELATED"/>
    <property type="match status" value="1"/>
</dbReference>
<feature type="compositionally biased region" description="Basic residues" evidence="1">
    <location>
        <begin position="1"/>
        <end position="12"/>
    </location>
</feature>
<dbReference type="AlphaFoldDB" id="A0A4R3ZV79"/>
<dbReference type="GO" id="GO:0016747">
    <property type="term" value="F:acyltransferase activity, transferring groups other than amino-acyl groups"/>
    <property type="evidence" value="ECO:0007669"/>
    <property type="project" value="TreeGrafter"/>
</dbReference>
<feature type="compositionally biased region" description="Polar residues" evidence="1">
    <location>
        <begin position="55"/>
        <end position="67"/>
    </location>
</feature>
<reference evidence="2 3" key="1">
    <citation type="submission" date="2019-03" db="EMBL/GenBank/DDBJ databases">
        <title>Root nodule microbial communities of legume samples collected from USA, Mexico and Botswana.</title>
        <authorList>
            <person name="Hirsch A."/>
        </authorList>
    </citation>
    <scope>NUCLEOTIDE SEQUENCE [LARGE SCALE GENOMIC DNA]</scope>
    <source>
        <strain evidence="2 3">55</strain>
    </source>
</reference>
<dbReference type="Gene3D" id="3.40.50.1820">
    <property type="entry name" value="alpha/beta hydrolase"/>
    <property type="match status" value="1"/>
</dbReference>
<dbReference type="InterPro" id="IPR000801">
    <property type="entry name" value="Esterase-like"/>
</dbReference>
<feature type="region of interest" description="Disordered" evidence="1">
    <location>
        <begin position="52"/>
        <end position="86"/>
    </location>
</feature>
<keyword evidence="2" id="KW-0378">Hydrolase</keyword>
<feature type="region of interest" description="Disordered" evidence="1">
    <location>
        <begin position="1"/>
        <end position="21"/>
    </location>
</feature>
<dbReference type="InterPro" id="IPR050583">
    <property type="entry name" value="Mycobacterial_A85_antigen"/>
</dbReference>
<evidence type="ECO:0000313" key="3">
    <source>
        <dbReference type="Proteomes" id="UP000295805"/>
    </source>
</evidence>
<sequence length="373" mass="38640">MTGVSRRRRPRPRLSPTRRTGAPAAVTLAAVAALTGAAVTLTAVVPGTVPAAAAQSSGGVDTSTALGFTTAPRPTAPPPDDRSRPQVLRVQPVEGRKVLADVWSPAMNKAVPTFVLLPASARPAPLLLLLNGVGGGEDHVGWAYHTDYQDFFADKHVLVASPEGGRFSLYTDWQRPDPVLGVNRWHTFLDSELPAALAGAWGLNGTRGVIGVSMSGGPALTLAATGRHHYAAAASLSGFPEVSSPLGRAAMTAMVARGGGNVHNAWGAPGDPAWLHNDPSHDVERLRGTALYLASAPGNPGPHDAAEFGSATLVIGAPTEHAADLGTRHMAAALRAGGVPFTYDRYSSGAHTFGLFSRELRDSWRVVGPALGA</sequence>
<evidence type="ECO:0000256" key="1">
    <source>
        <dbReference type="SAM" id="MobiDB-lite"/>
    </source>
</evidence>
<dbReference type="Pfam" id="PF00756">
    <property type="entry name" value="Esterase"/>
    <property type="match status" value="1"/>
</dbReference>
<dbReference type="PANTHER" id="PTHR48098:SF1">
    <property type="entry name" value="DIACYLGLYCEROL ACYLTRANSFERASE_MYCOLYLTRANSFERASE AG85A"/>
    <property type="match status" value="1"/>
</dbReference>
<dbReference type="Proteomes" id="UP000295805">
    <property type="component" value="Unassembled WGS sequence"/>
</dbReference>
<dbReference type="EMBL" id="SMCX01000007">
    <property type="protein sequence ID" value="TCW24370.1"/>
    <property type="molecule type" value="Genomic_DNA"/>
</dbReference>
<accession>A0A4R3ZV79</accession>
<dbReference type="SUPFAM" id="SSF53474">
    <property type="entry name" value="alpha/beta-Hydrolases"/>
    <property type="match status" value="1"/>
</dbReference>
<protein>
    <submittedName>
        <fullName evidence="2">S-formylglutathione hydrolase FrmB</fullName>
    </submittedName>
</protein>
<gene>
    <name evidence="2" type="ORF">EDD19_10767</name>
</gene>
<name>A0A4R3ZV79_9ACTN</name>